<dbReference type="SUPFAM" id="SSF88659">
    <property type="entry name" value="Sigma3 and sigma4 domains of RNA polymerase sigma factors"/>
    <property type="match status" value="1"/>
</dbReference>
<sequence length="198" mass="22836">MNTVAFIVPIAPENQNRSSSGSAATETDLIYGLSCGDRKSHEALYSMYCGALFGIIKRIVKEEEIAEDVLQETFIRIWQSFKMYDPTRGRLFTWMSNLARNLALDKLKSKSYRNNNLNDKICDLQVTVDNQFNVKHNPETIGVREIVTKLKPEYKCIIDLVYYKGYTHVEAAEELNIPIGTLKTRMRMAVDELRRVFR</sequence>
<dbReference type="GO" id="GO:0016987">
    <property type="term" value="F:sigma factor activity"/>
    <property type="evidence" value="ECO:0007669"/>
    <property type="project" value="UniProtKB-KW"/>
</dbReference>
<keyword evidence="3" id="KW-0731">Sigma factor</keyword>
<dbReference type="RefSeq" id="WP_245803462.1">
    <property type="nucleotide sequence ID" value="NZ_FUYR01000001.1"/>
</dbReference>
<dbReference type="SUPFAM" id="SSF88946">
    <property type="entry name" value="Sigma2 domain of RNA polymerase sigma factors"/>
    <property type="match status" value="1"/>
</dbReference>
<reference evidence="8" key="1">
    <citation type="submission" date="2017-02" db="EMBL/GenBank/DDBJ databases">
        <authorList>
            <person name="Varghese N."/>
            <person name="Submissions S."/>
        </authorList>
    </citation>
    <scope>NUCLEOTIDE SEQUENCE [LARGE SCALE GENOMIC DNA]</scope>
    <source>
        <strain evidence="8">DSM 22385</strain>
    </source>
</reference>
<keyword evidence="8" id="KW-1185">Reference proteome</keyword>
<evidence type="ECO:0000256" key="4">
    <source>
        <dbReference type="ARBA" id="ARBA00023163"/>
    </source>
</evidence>
<proteinExistence type="inferred from homology"/>
<dbReference type="InterPro" id="IPR036388">
    <property type="entry name" value="WH-like_DNA-bd_sf"/>
</dbReference>
<dbReference type="NCBIfam" id="TIGR02937">
    <property type="entry name" value="sigma70-ECF"/>
    <property type="match status" value="1"/>
</dbReference>
<evidence type="ECO:0000313" key="8">
    <source>
        <dbReference type="Proteomes" id="UP000189981"/>
    </source>
</evidence>
<dbReference type="CDD" id="cd06171">
    <property type="entry name" value="Sigma70_r4"/>
    <property type="match status" value="1"/>
</dbReference>
<dbReference type="Gene3D" id="1.10.1740.10">
    <property type="match status" value="1"/>
</dbReference>
<dbReference type="InterPro" id="IPR013249">
    <property type="entry name" value="RNA_pol_sigma70_r4_t2"/>
</dbReference>
<dbReference type="PANTHER" id="PTHR43133">
    <property type="entry name" value="RNA POLYMERASE ECF-TYPE SIGMA FACTO"/>
    <property type="match status" value="1"/>
</dbReference>
<evidence type="ECO:0000256" key="3">
    <source>
        <dbReference type="ARBA" id="ARBA00023082"/>
    </source>
</evidence>
<evidence type="ECO:0000259" key="5">
    <source>
        <dbReference type="Pfam" id="PF04542"/>
    </source>
</evidence>
<dbReference type="InterPro" id="IPR007627">
    <property type="entry name" value="RNA_pol_sigma70_r2"/>
</dbReference>
<protein>
    <submittedName>
        <fullName evidence="7">RNA polymerase sigma-70 factor, ECF subfamily</fullName>
    </submittedName>
</protein>
<comment type="similarity">
    <text evidence="1">Belongs to the sigma-70 factor family. ECF subfamily.</text>
</comment>
<dbReference type="InterPro" id="IPR013324">
    <property type="entry name" value="RNA_pol_sigma_r3/r4-like"/>
</dbReference>
<evidence type="ECO:0000259" key="6">
    <source>
        <dbReference type="Pfam" id="PF08281"/>
    </source>
</evidence>
<dbReference type="PANTHER" id="PTHR43133:SF62">
    <property type="entry name" value="RNA POLYMERASE SIGMA FACTOR SIGZ"/>
    <property type="match status" value="1"/>
</dbReference>
<name>A0A1T5ASE7_9SPHI</name>
<gene>
    <name evidence="7" type="ORF">SAMN05661099_0989</name>
</gene>
<evidence type="ECO:0000256" key="2">
    <source>
        <dbReference type="ARBA" id="ARBA00023015"/>
    </source>
</evidence>
<dbReference type="EMBL" id="FUYR01000001">
    <property type="protein sequence ID" value="SKB37825.1"/>
    <property type="molecule type" value="Genomic_DNA"/>
</dbReference>
<dbReference type="InterPro" id="IPR014284">
    <property type="entry name" value="RNA_pol_sigma-70_dom"/>
</dbReference>
<dbReference type="AlphaFoldDB" id="A0A1T5ASE7"/>
<dbReference type="GO" id="GO:0003677">
    <property type="term" value="F:DNA binding"/>
    <property type="evidence" value="ECO:0007669"/>
    <property type="project" value="InterPro"/>
</dbReference>
<feature type="domain" description="RNA polymerase sigma factor 70 region 4 type 2" evidence="6">
    <location>
        <begin position="144"/>
        <end position="190"/>
    </location>
</feature>
<evidence type="ECO:0000313" key="7">
    <source>
        <dbReference type="EMBL" id="SKB37825.1"/>
    </source>
</evidence>
<keyword evidence="2" id="KW-0805">Transcription regulation</keyword>
<evidence type="ECO:0000256" key="1">
    <source>
        <dbReference type="ARBA" id="ARBA00010641"/>
    </source>
</evidence>
<dbReference type="InterPro" id="IPR039425">
    <property type="entry name" value="RNA_pol_sigma-70-like"/>
</dbReference>
<accession>A0A1T5ASE7</accession>
<dbReference type="InterPro" id="IPR013325">
    <property type="entry name" value="RNA_pol_sigma_r2"/>
</dbReference>
<dbReference type="Gene3D" id="1.10.10.10">
    <property type="entry name" value="Winged helix-like DNA-binding domain superfamily/Winged helix DNA-binding domain"/>
    <property type="match status" value="1"/>
</dbReference>
<dbReference type="Pfam" id="PF08281">
    <property type="entry name" value="Sigma70_r4_2"/>
    <property type="match status" value="1"/>
</dbReference>
<keyword evidence="4" id="KW-0804">Transcription</keyword>
<dbReference type="GO" id="GO:0006352">
    <property type="term" value="P:DNA-templated transcription initiation"/>
    <property type="evidence" value="ECO:0007669"/>
    <property type="project" value="InterPro"/>
</dbReference>
<dbReference type="Pfam" id="PF04542">
    <property type="entry name" value="Sigma70_r2"/>
    <property type="match status" value="1"/>
</dbReference>
<dbReference type="STRING" id="572036.SAMN05661099_0989"/>
<organism evidence="7 8">
    <name type="scientific">Daejeonella lutea</name>
    <dbReference type="NCBI Taxonomy" id="572036"/>
    <lineage>
        <taxon>Bacteria</taxon>
        <taxon>Pseudomonadati</taxon>
        <taxon>Bacteroidota</taxon>
        <taxon>Sphingobacteriia</taxon>
        <taxon>Sphingobacteriales</taxon>
        <taxon>Sphingobacteriaceae</taxon>
        <taxon>Daejeonella</taxon>
    </lineage>
</organism>
<dbReference type="Proteomes" id="UP000189981">
    <property type="component" value="Unassembled WGS sequence"/>
</dbReference>
<feature type="domain" description="RNA polymerase sigma-70 region 2" evidence="5">
    <location>
        <begin position="44"/>
        <end position="111"/>
    </location>
</feature>